<dbReference type="RefSeq" id="WP_081765387.1">
    <property type="nucleotide sequence ID" value="NZ_BAVZ01000005.1"/>
</dbReference>
<comment type="caution">
    <text evidence="2">The sequence shown here is derived from an EMBL/GenBank/DDBJ whole genome shotgun (WGS) entry which is preliminary data.</text>
</comment>
<dbReference type="PANTHER" id="PTHR10587:SF137">
    <property type="entry name" value="4-DEOXY-4-FORMAMIDO-L-ARABINOSE-PHOSPHOUNDECAPRENOL DEFORMYLASE ARND-RELATED"/>
    <property type="match status" value="1"/>
</dbReference>
<dbReference type="Pfam" id="PF01522">
    <property type="entry name" value="Polysacc_deac_1"/>
    <property type="match status" value="1"/>
</dbReference>
<evidence type="ECO:0000313" key="3">
    <source>
        <dbReference type="Proteomes" id="UP000019364"/>
    </source>
</evidence>
<dbReference type="STRING" id="1236976.JCM16418_2200"/>
<dbReference type="CDD" id="cd10959">
    <property type="entry name" value="CE4_NodB_like_3"/>
    <property type="match status" value="1"/>
</dbReference>
<dbReference type="eggNOG" id="COG0726">
    <property type="taxonomic scope" value="Bacteria"/>
</dbReference>
<keyword evidence="3" id="KW-1185">Reference proteome</keyword>
<evidence type="ECO:0000259" key="1">
    <source>
        <dbReference type="PROSITE" id="PS51677"/>
    </source>
</evidence>
<sequence length="263" mass="30431">MNLMNSWLPLAFLFCSFVYMMIPVVMSRVLGLGVYKKGKQSQQAEVAFTFDDGPDPCYTPELLDLLKQFEVKATFFVLGSKAEQYPDLIRRIHDEGHQIGIHNYTHTCNLVICPWKIKRQHIDRTADIIEAIIGERPSSYRPPWGILNLADLLWLRKSYQIVLWSVMGWDWKRQESSHKLTDRLLRNIKPGSIVLLHDSGDTAGADVDAPKQMLEGLRIVLQELKSKPYSYVRTDKLLHKRVVSGYRMDQNIHSSRHIKSRII</sequence>
<dbReference type="PROSITE" id="PS51677">
    <property type="entry name" value="NODB"/>
    <property type="match status" value="1"/>
</dbReference>
<dbReference type="SUPFAM" id="SSF88713">
    <property type="entry name" value="Glycoside hydrolase/deacetylase"/>
    <property type="match status" value="1"/>
</dbReference>
<dbReference type="Gene3D" id="3.20.20.370">
    <property type="entry name" value="Glycoside hydrolase/deacetylase"/>
    <property type="match status" value="1"/>
</dbReference>
<dbReference type="EMBL" id="BAVZ01000005">
    <property type="protein sequence ID" value="GAF08160.1"/>
    <property type="molecule type" value="Genomic_DNA"/>
</dbReference>
<dbReference type="AlphaFoldDB" id="W7YBF0"/>
<dbReference type="OrthoDB" id="2649545at2"/>
<feature type="domain" description="NodB homology" evidence="1">
    <location>
        <begin position="44"/>
        <end position="232"/>
    </location>
</feature>
<dbReference type="GO" id="GO:0016810">
    <property type="term" value="F:hydrolase activity, acting on carbon-nitrogen (but not peptide) bonds"/>
    <property type="evidence" value="ECO:0007669"/>
    <property type="project" value="InterPro"/>
</dbReference>
<dbReference type="InterPro" id="IPR002509">
    <property type="entry name" value="NODB_dom"/>
</dbReference>
<name>W7YBF0_9BACL</name>
<dbReference type="GO" id="GO:0005975">
    <property type="term" value="P:carbohydrate metabolic process"/>
    <property type="evidence" value="ECO:0007669"/>
    <property type="project" value="InterPro"/>
</dbReference>
<gene>
    <name evidence="2" type="ORF">JCM16418_2200</name>
</gene>
<dbReference type="PANTHER" id="PTHR10587">
    <property type="entry name" value="GLYCOSYL TRANSFERASE-RELATED"/>
    <property type="match status" value="1"/>
</dbReference>
<proteinExistence type="predicted"/>
<dbReference type="Proteomes" id="UP000019364">
    <property type="component" value="Unassembled WGS sequence"/>
</dbReference>
<organism evidence="2 3">
    <name type="scientific">Paenibacillus pini JCM 16418</name>
    <dbReference type="NCBI Taxonomy" id="1236976"/>
    <lineage>
        <taxon>Bacteria</taxon>
        <taxon>Bacillati</taxon>
        <taxon>Bacillota</taxon>
        <taxon>Bacilli</taxon>
        <taxon>Bacillales</taxon>
        <taxon>Paenibacillaceae</taxon>
        <taxon>Paenibacillus</taxon>
    </lineage>
</organism>
<dbReference type="InterPro" id="IPR050248">
    <property type="entry name" value="Polysacc_deacetylase_ArnD"/>
</dbReference>
<dbReference type="InterPro" id="IPR011330">
    <property type="entry name" value="Glyco_hydro/deAcase_b/a-brl"/>
</dbReference>
<accession>W7YBF0</accession>
<protein>
    <submittedName>
        <fullName evidence="2">Polysaccharide deacetylase</fullName>
    </submittedName>
</protein>
<evidence type="ECO:0000313" key="2">
    <source>
        <dbReference type="EMBL" id="GAF08160.1"/>
    </source>
</evidence>
<reference evidence="2 3" key="1">
    <citation type="journal article" date="2014" name="Genome Announc.">
        <title>Draft Genome Sequence of Paenibacillus pini JCM 16418T, Isolated from the Rhizosphere of Pine Tree.</title>
        <authorList>
            <person name="Yuki M."/>
            <person name="Oshima K."/>
            <person name="Suda W."/>
            <person name="Oshida Y."/>
            <person name="Kitamura K."/>
            <person name="Iida Y."/>
            <person name="Hattori M."/>
            <person name="Ohkuma M."/>
        </authorList>
    </citation>
    <scope>NUCLEOTIDE SEQUENCE [LARGE SCALE GENOMIC DNA]</scope>
    <source>
        <strain evidence="2 3">JCM 16418</strain>
    </source>
</reference>